<dbReference type="OrthoDB" id="340173at2"/>
<dbReference type="SUPFAM" id="SSF56935">
    <property type="entry name" value="Porins"/>
    <property type="match status" value="1"/>
</dbReference>
<evidence type="ECO:0000256" key="2">
    <source>
        <dbReference type="ARBA" id="ARBA00008163"/>
    </source>
</evidence>
<dbReference type="Pfam" id="PF03349">
    <property type="entry name" value="Toluene_X"/>
    <property type="match status" value="1"/>
</dbReference>
<dbReference type="Proteomes" id="UP000297891">
    <property type="component" value="Unassembled WGS sequence"/>
</dbReference>
<keyword evidence="6" id="KW-0472">Membrane</keyword>
<accession>A0A2M9Y4Q2</accession>
<evidence type="ECO:0000256" key="4">
    <source>
        <dbReference type="ARBA" id="ARBA00022692"/>
    </source>
</evidence>
<keyword evidence="7" id="KW-0998">Cell outer membrane</keyword>
<gene>
    <name evidence="8" type="ORF">EHQ30_07695</name>
</gene>
<keyword evidence="5" id="KW-0732">Signal</keyword>
<dbReference type="EMBL" id="RQFP01000001">
    <property type="protein sequence ID" value="TGK96477.1"/>
    <property type="molecule type" value="Genomic_DNA"/>
</dbReference>
<dbReference type="Gene3D" id="2.40.160.60">
    <property type="entry name" value="Outer membrane protein transport protein (OMPP1/FadL/TodX)"/>
    <property type="match status" value="1"/>
</dbReference>
<comment type="caution">
    <text evidence="8">The sequence shown here is derived from an EMBL/GenBank/DDBJ whole genome shotgun (WGS) entry which is preliminary data.</text>
</comment>
<dbReference type="InterPro" id="IPR005017">
    <property type="entry name" value="OMPP1/FadL/TodX"/>
</dbReference>
<organism evidence="8 9">
    <name type="scientific">Leptospira brenneri</name>
    <dbReference type="NCBI Taxonomy" id="2023182"/>
    <lineage>
        <taxon>Bacteria</taxon>
        <taxon>Pseudomonadati</taxon>
        <taxon>Spirochaetota</taxon>
        <taxon>Spirochaetia</taxon>
        <taxon>Leptospirales</taxon>
        <taxon>Leptospiraceae</taxon>
        <taxon>Leptospira</taxon>
    </lineage>
</organism>
<evidence type="ECO:0000256" key="3">
    <source>
        <dbReference type="ARBA" id="ARBA00022452"/>
    </source>
</evidence>
<dbReference type="PANTHER" id="PTHR35093">
    <property type="entry name" value="OUTER MEMBRANE PROTEIN NMB0088-RELATED"/>
    <property type="match status" value="1"/>
</dbReference>
<reference evidence="8" key="1">
    <citation type="journal article" date="2019" name="PLoS Negl. Trop. Dis.">
        <title>Revisiting the worldwide diversity of Leptospira species in the environment.</title>
        <authorList>
            <person name="Vincent A.T."/>
            <person name="Schiettekatte O."/>
            <person name="Bourhy P."/>
            <person name="Veyrier F.J."/>
            <person name="Picardeau M."/>
        </authorList>
    </citation>
    <scope>NUCLEOTIDE SEQUENCE [LARGE SCALE GENOMIC DNA]</scope>
    <source>
        <strain evidence="8">201800277</strain>
    </source>
</reference>
<evidence type="ECO:0000256" key="6">
    <source>
        <dbReference type="ARBA" id="ARBA00023136"/>
    </source>
</evidence>
<dbReference type="RefSeq" id="WP_100789658.1">
    <property type="nucleotide sequence ID" value="NZ_NPDQ01000002.1"/>
</dbReference>
<evidence type="ECO:0000313" key="9">
    <source>
        <dbReference type="Proteomes" id="UP000297891"/>
    </source>
</evidence>
<dbReference type="PANTHER" id="PTHR35093:SF8">
    <property type="entry name" value="OUTER MEMBRANE PROTEIN NMB0088-RELATED"/>
    <property type="match status" value="1"/>
</dbReference>
<evidence type="ECO:0000256" key="7">
    <source>
        <dbReference type="ARBA" id="ARBA00023237"/>
    </source>
</evidence>
<sequence length="465" mass="52226">MISSRIFIIPFILILSLAPWFSHGDLLAFHGIMQPAFGARQAGMGGAFQAVGGSVMDLESNPSHLARVKRTKWELGSGIHLPSIEYNDEYIDPDPARSYRNTTVEHPKAILPYMGIIKPITENLSIGFALYAQGGGGGQFKNIKRHTPDGRTLNETFGTNIPIIGESTKAVEDLNFRFMTMKSTFGAGYKKGNFAIGAGIDFVYGFMELKRTYQDETRSLTIPGGIRYQSDSAYTLGGKIGTSYDLTENIRIAYSYTTRNVLPMDGTMKVDGYAPERSFGTRVSRYMIWPDKHIVGISYRTDKLILAFDIKYIPWSESFSSTKFRTEDVWVRTPVGIETNSFQFNLNWKNQTIFAIGAEYKWNDRYMTRMGYSYGNNIIPASGVSPMLGASIEHHVSLGGSVSWNDSTFHIACEYGFPKKTYGGKTSDWTLSHTVYSRTEVHPFQFSYNKQMSVFSIYLGMEQNI</sequence>
<dbReference type="GO" id="GO:0015483">
    <property type="term" value="F:long-chain fatty acid transporting porin activity"/>
    <property type="evidence" value="ECO:0007669"/>
    <property type="project" value="TreeGrafter"/>
</dbReference>
<keyword evidence="9" id="KW-1185">Reference proteome</keyword>
<evidence type="ECO:0000256" key="5">
    <source>
        <dbReference type="ARBA" id="ARBA00022729"/>
    </source>
</evidence>
<dbReference type="AlphaFoldDB" id="A0A2M9Y4Q2"/>
<evidence type="ECO:0000313" key="8">
    <source>
        <dbReference type="EMBL" id="TGK96477.1"/>
    </source>
</evidence>
<dbReference type="GO" id="GO:0009279">
    <property type="term" value="C:cell outer membrane"/>
    <property type="evidence" value="ECO:0007669"/>
    <property type="project" value="UniProtKB-SubCell"/>
</dbReference>
<comment type="subcellular location">
    <subcellularLocation>
        <location evidence="1">Cell outer membrane</location>
        <topology evidence="1">Multi-pass membrane protein</topology>
    </subcellularLocation>
</comment>
<keyword evidence="3" id="KW-1134">Transmembrane beta strand</keyword>
<comment type="similarity">
    <text evidence="2">Belongs to the OmpP1/FadL family.</text>
</comment>
<evidence type="ECO:0000256" key="1">
    <source>
        <dbReference type="ARBA" id="ARBA00004571"/>
    </source>
</evidence>
<keyword evidence="4" id="KW-0812">Transmembrane</keyword>
<name>A0A2M9Y4Q2_9LEPT</name>
<proteinExistence type="inferred from homology"/>
<protein>
    <submittedName>
        <fullName evidence="8">Transporter</fullName>
    </submittedName>
</protein>